<keyword evidence="5" id="KW-0496">Mitochondrion</keyword>
<name>A0A3E2HHZ2_SCYLI</name>
<feature type="region of interest" description="Disordered" evidence="7">
    <location>
        <begin position="393"/>
        <end position="414"/>
    </location>
</feature>
<evidence type="ECO:0000313" key="9">
    <source>
        <dbReference type="EMBL" id="RFU33046.1"/>
    </source>
</evidence>
<evidence type="ECO:0000256" key="7">
    <source>
        <dbReference type="SAM" id="MobiDB-lite"/>
    </source>
</evidence>
<evidence type="ECO:0000256" key="1">
    <source>
        <dbReference type="ARBA" id="ARBA00004173"/>
    </source>
</evidence>
<comment type="caution">
    <text evidence="9">The sequence shown here is derived from an EMBL/GenBank/DDBJ whole genome shotgun (WGS) entry which is preliminary data.</text>
</comment>
<dbReference type="Proteomes" id="UP000258309">
    <property type="component" value="Unassembled WGS sequence"/>
</dbReference>
<dbReference type="EMBL" id="NCSJ02000042">
    <property type="protein sequence ID" value="RFU33046.1"/>
    <property type="molecule type" value="Genomic_DNA"/>
</dbReference>
<proteinExistence type="predicted"/>
<organism evidence="9 10">
    <name type="scientific">Scytalidium lignicola</name>
    <name type="common">Hyphomycete</name>
    <dbReference type="NCBI Taxonomy" id="5539"/>
    <lineage>
        <taxon>Eukaryota</taxon>
        <taxon>Fungi</taxon>
        <taxon>Dikarya</taxon>
        <taxon>Ascomycota</taxon>
        <taxon>Pezizomycotina</taxon>
        <taxon>Leotiomycetes</taxon>
        <taxon>Leotiomycetes incertae sedis</taxon>
        <taxon>Scytalidium</taxon>
    </lineage>
</organism>
<evidence type="ECO:0000259" key="8">
    <source>
        <dbReference type="SMART" id="SM00355"/>
    </source>
</evidence>
<evidence type="ECO:0000256" key="5">
    <source>
        <dbReference type="ARBA" id="ARBA00023128"/>
    </source>
</evidence>
<protein>
    <recommendedName>
        <fullName evidence="8">C2H2-type domain-containing protein</fullName>
    </recommendedName>
</protein>
<dbReference type="GO" id="GO:0005739">
    <property type="term" value="C:mitochondrion"/>
    <property type="evidence" value="ECO:0007669"/>
    <property type="project" value="UniProtKB-SubCell"/>
</dbReference>
<dbReference type="GO" id="GO:0016020">
    <property type="term" value="C:membrane"/>
    <property type="evidence" value="ECO:0007669"/>
    <property type="project" value="UniProtKB-SubCell"/>
</dbReference>
<dbReference type="SMART" id="SM00355">
    <property type="entry name" value="ZnF_C2H2"/>
    <property type="match status" value="2"/>
</dbReference>
<dbReference type="PANTHER" id="PTHR48182:SF2">
    <property type="entry name" value="PROTEIN SERAC1"/>
    <property type="match status" value="1"/>
</dbReference>
<evidence type="ECO:0000256" key="6">
    <source>
        <dbReference type="ARBA" id="ARBA00023136"/>
    </source>
</evidence>
<sequence>MSLQEGISDFTSSPFGVNGKTQKFPDLITLYEPADHTHVIVDILLVHGLMDNTDRTWLYEDVDTTVFWPYDLLSKHFPGARISAFNYERNVINFCSKIHKYAGKLLMALSELRKETKTNMCKFSSAEDESYKLMRAEFGNWIEGIRPVSSSNAQNSARNQSDPVGTDLPCKNIVWARRDVLCGPSYDHTRKDSANIDPSLRGRNGWSELRSQDGYAPSNTIYETRFMAPDQQQLTTPASDAHSNLASSFDQDEDVDTIMVLPPSPTPSDYGTNKFANFRDNCQPDGIHCEQNEREISQEHQGSVEQTQSVDSDRFHCDVEGCKNNGGRGFGRKCHLNEHRKVAHSNATFHCPITGCGDKNKIVFHSPKTLYWHLKRVHKVPLECGPDVYINQLSKNSRKGPSSASRNKKIRRQS</sequence>
<keyword evidence="4" id="KW-0256">Endoplasmic reticulum</keyword>
<evidence type="ECO:0000313" key="10">
    <source>
        <dbReference type="Proteomes" id="UP000258309"/>
    </source>
</evidence>
<feature type="non-terminal residue" evidence="9">
    <location>
        <position position="1"/>
    </location>
</feature>
<feature type="domain" description="C2H2-type" evidence="8">
    <location>
        <begin position="349"/>
        <end position="378"/>
    </location>
</feature>
<comment type="subcellular location">
    <subcellularLocation>
        <location evidence="2">Endoplasmic reticulum</location>
    </subcellularLocation>
    <subcellularLocation>
        <location evidence="3">Membrane</location>
    </subcellularLocation>
    <subcellularLocation>
        <location evidence="1">Mitochondrion</location>
    </subcellularLocation>
</comment>
<keyword evidence="6" id="KW-0472">Membrane</keyword>
<evidence type="ECO:0000256" key="4">
    <source>
        <dbReference type="ARBA" id="ARBA00022824"/>
    </source>
</evidence>
<feature type="non-terminal residue" evidence="9">
    <location>
        <position position="414"/>
    </location>
</feature>
<accession>A0A3E2HHZ2</accession>
<feature type="domain" description="C2H2-type" evidence="8">
    <location>
        <begin position="315"/>
        <end position="344"/>
    </location>
</feature>
<gene>
    <name evidence="9" type="ORF">B7463_g3299</name>
</gene>
<reference evidence="9 10" key="1">
    <citation type="submission" date="2018-05" db="EMBL/GenBank/DDBJ databases">
        <title>Draft genome sequence of Scytalidium lignicola DSM 105466, a ubiquitous saprotrophic fungus.</title>
        <authorList>
            <person name="Buettner E."/>
            <person name="Gebauer A.M."/>
            <person name="Hofrichter M."/>
            <person name="Liers C."/>
            <person name="Kellner H."/>
        </authorList>
    </citation>
    <scope>NUCLEOTIDE SEQUENCE [LARGE SCALE GENOMIC DNA]</scope>
    <source>
        <strain evidence="9 10">DSM 105466</strain>
    </source>
</reference>
<dbReference type="PANTHER" id="PTHR48182">
    <property type="entry name" value="PROTEIN SERAC1"/>
    <property type="match status" value="1"/>
</dbReference>
<dbReference type="AlphaFoldDB" id="A0A3E2HHZ2"/>
<dbReference type="InterPro" id="IPR013087">
    <property type="entry name" value="Znf_C2H2_type"/>
</dbReference>
<feature type="compositionally biased region" description="Polar residues" evidence="7">
    <location>
        <begin position="393"/>
        <end position="405"/>
    </location>
</feature>
<dbReference type="GO" id="GO:0005783">
    <property type="term" value="C:endoplasmic reticulum"/>
    <property type="evidence" value="ECO:0007669"/>
    <property type="project" value="UniProtKB-SubCell"/>
</dbReference>
<keyword evidence="10" id="KW-1185">Reference proteome</keyword>
<evidence type="ECO:0000256" key="3">
    <source>
        <dbReference type="ARBA" id="ARBA00004370"/>
    </source>
</evidence>
<dbReference type="InterPro" id="IPR052374">
    <property type="entry name" value="SERAC1"/>
</dbReference>
<evidence type="ECO:0000256" key="2">
    <source>
        <dbReference type="ARBA" id="ARBA00004240"/>
    </source>
</evidence>